<evidence type="ECO:0000259" key="2">
    <source>
        <dbReference type="PROSITE" id="PS51186"/>
    </source>
</evidence>
<gene>
    <name evidence="3" type="ORF">HGK34_05700</name>
</gene>
<name>A0ABS1LHV4_9MICO</name>
<evidence type="ECO:0000256" key="1">
    <source>
        <dbReference type="SAM" id="MobiDB-lite"/>
    </source>
</evidence>
<feature type="region of interest" description="Disordered" evidence="1">
    <location>
        <begin position="1"/>
        <end position="31"/>
    </location>
</feature>
<dbReference type="Pfam" id="PF08445">
    <property type="entry name" value="FR47"/>
    <property type="match status" value="1"/>
</dbReference>
<keyword evidence="4" id="KW-1185">Reference proteome</keyword>
<dbReference type="Proteomes" id="UP000675409">
    <property type="component" value="Unassembled WGS sequence"/>
</dbReference>
<evidence type="ECO:0000313" key="4">
    <source>
        <dbReference type="Proteomes" id="UP000675409"/>
    </source>
</evidence>
<dbReference type="Gene3D" id="3.40.630.30">
    <property type="match status" value="1"/>
</dbReference>
<sequence length="281" mass="29078">MIPPSDGGRGGARSSGRDRLGAGSGPTHPFLRSLDSGLPVVGCWTESGPSPLVGDARWDRDGDGDPAVPAVLKLEGDSGGSVLTAVGEPVRLANVLRHVAETLETAPRGVVVTRGTGEHAAATLASWGLAKTSEWDRMATTVMPDVPATVLVERLELDHDHDAIAELLAVASPATQHGVDAPGHDWYGVRAPDGTLSAVGASVLRDGPDGEFAHLGGIATRPELRGQGLATAVTAHLTAGGVAAHGMVTLGMYADNTVARRVYERLGFRVIHEVETWRPAG</sequence>
<comment type="caution">
    <text evidence="3">The sequence shown here is derived from an EMBL/GenBank/DDBJ whole genome shotgun (WGS) entry which is preliminary data.</text>
</comment>
<accession>A0ABS1LHV4</accession>
<organism evidence="3 4">
    <name type="scientific">Myceligenerans indicum</name>
    <dbReference type="NCBI Taxonomy" id="2593663"/>
    <lineage>
        <taxon>Bacteria</taxon>
        <taxon>Bacillati</taxon>
        <taxon>Actinomycetota</taxon>
        <taxon>Actinomycetes</taxon>
        <taxon>Micrococcales</taxon>
        <taxon>Promicromonosporaceae</taxon>
        <taxon>Myceligenerans</taxon>
    </lineage>
</organism>
<dbReference type="InterPro" id="IPR016181">
    <property type="entry name" value="Acyl_CoA_acyltransferase"/>
</dbReference>
<dbReference type="EMBL" id="JABBYC010000005">
    <property type="protein sequence ID" value="MBL0885772.1"/>
    <property type="molecule type" value="Genomic_DNA"/>
</dbReference>
<dbReference type="CDD" id="cd04301">
    <property type="entry name" value="NAT_SF"/>
    <property type="match status" value="1"/>
</dbReference>
<dbReference type="InterPro" id="IPR000182">
    <property type="entry name" value="GNAT_dom"/>
</dbReference>
<feature type="domain" description="N-acetyltransferase" evidence="2">
    <location>
        <begin position="141"/>
        <end position="281"/>
    </location>
</feature>
<protein>
    <submittedName>
        <fullName evidence="3">GNAT family N-acetyltransferase</fullName>
    </submittedName>
</protein>
<dbReference type="SUPFAM" id="SSF55729">
    <property type="entry name" value="Acyl-CoA N-acyltransferases (Nat)"/>
    <property type="match status" value="1"/>
</dbReference>
<proteinExistence type="predicted"/>
<reference evidence="3 4" key="1">
    <citation type="journal article" date="2021" name="Arch. Microbiol.">
        <title>Myceligenerans indicum sp. nov., an actinobacterium isolated from mangrove sediment of Sundarbans, India.</title>
        <authorList>
            <person name="Asha K."/>
            <person name="Bhadury P."/>
        </authorList>
    </citation>
    <scope>NUCLEOTIDE SEQUENCE [LARGE SCALE GENOMIC DNA]</scope>
    <source>
        <strain evidence="3 4">I2</strain>
    </source>
</reference>
<dbReference type="RefSeq" id="WP_201845590.1">
    <property type="nucleotide sequence ID" value="NZ_JABBYC010000005.1"/>
</dbReference>
<dbReference type="InterPro" id="IPR013653">
    <property type="entry name" value="GCN5-like_dom"/>
</dbReference>
<evidence type="ECO:0000313" key="3">
    <source>
        <dbReference type="EMBL" id="MBL0885772.1"/>
    </source>
</evidence>
<dbReference type="PROSITE" id="PS51186">
    <property type="entry name" value="GNAT"/>
    <property type="match status" value="1"/>
</dbReference>